<accession>A0AAV2ERQ6</accession>
<dbReference type="Proteomes" id="UP001497516">
    <property type="component" value="Chromosome 5"/>
</dbReference>
<organism evidence="1 2">
    <name type="scientific">Linum trigynum</name>
    <dbReference type="NCBI Taxonomy" id="586398"/>
    <lineage>
        <taxon>Eukaryota</taxon>
        <taxon>Viridiplantae</taxon>
        <taxon>Streptophyta</taxon>
        <taxon>Embryophyta</taxon>
        <taxon>Tracheophyta</taxon>
        <taxon>Spermatophyta</taxon>
        <taxon>Magnoliopsida</taxon>
        <taxon>eudicotyledons</taxon>
        <taxon>Gunneridae</taxon>
        <taxon>Pentapetalae</taxon>
        <taxon>rosids</taxon>
        <taxon>fabids</taxon>
        <taxon>Malpighiales</taxon>
        <taxon>Linaceae</taxon>
        <taxon>Linum</taxon>
    </lineage>
</organism>
<evidence type="ECO:0000313" key="1">
    <source>
        <dbReference type="EMBL" id="CAL1388636.1"/>
    </source>
</evidence>
<proteinExistence type="predicted"/>
<dbReference type="EMBL" id="OZ034818">
    <property type="protein sequence ID" value="CAL1388636.1"/>
    <property type="molecule type" value="Genomic_DNA"/>
</dbReference>
<reference evidence="1 2" key="1">
    <citation type="submission" date="2024-04" db="EMBL/GenBank/DDBJ databases">
        <authorList>
            <person name="Fracassetti M."/>
        </authorList>
    </citation>
    <scope>NUCLEOTIDE SEQUENCE [LARGE SCALE GENOMIC DNA]</scope>
</reference>
<protein>
    <submittedName>
        <fullName evidence="1">Uncharacterized protein</fullName>
    </submittedName>
</protein>
<sequence>MVHDTAILSYGHYYAKAPPLKDFATYFPIFYEAGDIESFTPFEAWMFGPPSFRLAYNQKPLAGDASLGDYNWYVEEPTSYSYLSLSRGALFYPIYTALHPAQLPGDHRAAFVPPNRVA</sequence>
<evidence type="ECO:0000313" key="2">
    <source>
        <dbReference type="Proteomes" id="UP001497516"/>
    </source>
</evidence>
<dbReference type="AlphaFoldDB" id="A0AAV2ERQ6"/>
<name>A0AAV2ERQ6_9ROSI</name>
<keyword evidence="2" id="KW-1185">Reference proteome</keyword>
<gene>
    <name evidence="1" type="ORF">LTRI10_LOCUS29557</name>
</gene>